<dbReference type="EMBL" id="JACHDO010000001">
    <property type="protein sequence ID" value="MBB5495191.1"/>
    <property type="molecule type" value="Genomic_DNA"/>
</dbReference>
<accession>A0A840WQC7</accession>
<dbReference type="PANTHER" id="PTHR40763:SF4">
    <property type="entry name" value="DUF1707 DOMAIN-CONTAINING PROTEIN"/>
    <property type="match status" value="1"/>
</dbReference>
<evidence type="ECO:0000259" key="2">
    <source>
        <dbReference type="Pfam" id="PF09922"/>
    </source>
</evidence>
<evidence type="ECO:0000259" key="1">
    <source>
        <dbReference type="Pfam" id="PF08044"/>
    </source>
</evidence>
<dbReference type="InterPro" id="IPR012551">
    <property type="entry name" value="DUF1707_SHOCT-like"/>
</dbReference>
<comment type="caution">
    <text evidence="3">The sequence shown here is derived from an EMBL/GenBank/DDBJ whole genome shotgun (WGS) entry which is preliminary data.</text>
</comment>
<protein>
    <recommendedName>
        <fullName evidence="5">Cell wall-active antibiotics response LiaF-like C-terminal domain-containing protein</fullName>
    </recommendedName>
</protein>
<sequence>MSQEVSPARMRASNNDRERVSEVLRAAVTDGRIDMEEFEERLHRAQEARLLGDLPELTADLLPAEEQPIQLAPGPMVSWFTTLRRKGRWVALPDEQAGAVLGRTEIDMREVLLTHNHHRMSVSTFLGKVVIDVPEGVEVRMRGWSFLGRRSTNARQSTMSNPPVLEIDGFCLFGSVRVRAPRRRLFLGRRRARRQLNG</sequence>
<feature type="domain" description="DUF1707" evidence="1">
    <location>
        <begin position="10"/>
        <end position="61"/>
    </location>
</feature>
<organism evidence="3 4">
    <name type="scientific">Nocardiopsis metallicus</name>
    <dbReference type="NCBI Taxonomy" id="179819"/>
    <lineage>
        <taxon>Bacteria</taxon>
        <taxon>Bacillati</taxon>
        <taxon>Actinomycetota</taxon>
        <taxon>Actinomycetes</taxon>
        <taxon>Streptosporangiales</taxon>
        <taxon>Nocardiopsidaceae</taxon>
        <taxon>Nocardiopsis</taxon>
    </lineage>
</organism>
<dbReference type="PANTHER" id="PTHR40763">
    <property type="entry name" value="MEMBRANE PROTEIN-RELATED"/>
    <property type="match status" value="1"/>
</dbReference>
<dbReference type="AlphaFoldDB" id="A0A840WQC7"/>
<dbReference type="Pfam" id="PF09922">
    <property type="entry name" value="LiaF-like_C"/>
    <property type="match status" value="1"/>
</dbReference>
<dbReference type="Proteomes" id="UP000579647">
    <property type="component" value="Unassembled WGS sequence"/>
</dbReference>
<evidence type="ECO:0000313" key="4">
    <source>
        <dbReference type="Proteomes" id="UP000579647"/>
    </source>
</evidence>
<evidence type="ECO:0000313" key="3">
    <source>
        <dbReference type="EMBL" id="MBB5495191.1"/>
    </source>
</evidence>
<evidence type="ECO:0008006" key="5">
    <source>
        <dbReference type="Google" id="ProtNLM"/>
    </source>
</evidence>
<gene>
    <name evidence="3" type="ORF">HNR07_006328</name>
</gene>
<keyword evidence="4" id="KW-1185">Reference proteome</keyword>
<dbReference type="Pfam" id="PF08044">
    <property type="entry name" value="DUF1707"/>
    <property type="match status" value="1"/>
</dbReference>
<dbReference type="InterPro" id="IPR024425">
    <property type="entry name" value="LiaF-like_C"/>
</dbReference>
<name>A0A840WQC7_9ACTN</name>
<proteinExistence type="predicted"/>
<reference evidence="3 4" key="1">
    <citation type="submission" date="2020-08" db="EMBL/GenBank/DDBJ databases">
        <title>Sequencing the genomes of 1000 actinobacteria strains.</title>
        <authorList>
            <person name="Klenk H.-P."/>
        </authorList>
    </citation>
    <scope>NUCLEOTIDE SEQUENCE [LARGE SCALE GENOMIC DNA]</scope>
    <source>
        <strain evidence="3 4">DSM 44598</strain>
    </source>
</reference>
<feature type="domain" description="Cell wall-active antibiotics response LiaF-like C-terminal" evidence="2">
    <location>
        <begin position="91"/>
        <end position="158"/>
    </location>
</feature>